<dbReference type="InParanoid" id="A0A194XBG9"/>
<feature type="compositionally biased region" description="Basic and acidic residues" evidence="1">
    <location>
        <begin position="275"/>
        <end position="289"/>
    </location>
</feature>
<organism evidence="2 3">
    <name type="scientific">Mollisia scopiformis</name>
    <name type="common">Conifer needle endophyte fungus</name>
    <name type="synonym">Phialocephala scopiformis</name>
    <dbReference type="NCBI Taxonomy" id="149040"/>
    <lineage>
        <taxon>Eukaryota</taxon>
        <taxon>Fungi</taxon>
        <taxon>Dikarya</taxon>
        <taxon>Ascomycota</taxon>
        <taxon>Pezizomycotina</taxon>
        <taxon>Leotiomycetes</taxon>
        <taxon>Helotiales</taxon>
        <taxon>Mollisiaceae</taxon>
        <taxon>Mollisia</taxon>
    </lineage>
</organism>
<protein>
    <submittedName>
        <fullName evidence="2">Uncharacterized protein</fullName>
    </submittedName>
</protein>
<keyword evidence="3" id="KW-1185">Reference proteome</keyword>
<gene>
    <name evidence="2" type="ORF">LY89DRAFT_733356</name>
</gene>
<evidence type="ECO:0000256" key="1">
    <source>
        <dbReference type="SAM" id="MobiDB-lite"/>
    </source>
</evidence>
<dbReference type="RefSeq" id="XP_018071865.1">
    <property type="nucleotide sequence ID" value="XM_018219790.1"/>
</dbReference>
<dbReference type="AlphaFoldDB" id="A0A194XBG9"/>
<dbReference type="GeneID" id="28829516"/>
<accession>A0A194XBG9</accession>
<name>A0A194XBG9_MOLSC</name>
<feature type="compositionally biased region" description="Acidic residues" evidence="1">
    <location>
        <begin position="226"/>
        <end position="235"/>
    </location>
</feature>
<feature type="compositionally biased region" description="Polar residues" evidence="1">
    <location>
        <begin position="188"/>
        <end position="199"/>
    </location>
</feature>
<feature type="region of interest" description="Disordered" evidence="1">
    <location>
        <begin position="188"/>
        <end position="298"/>
    </location>
</feature>
<reference evidence="2 3" key="1">
    <citation type="submission" date="2015-10" db="EMBL/GenBank/DDBJ databases">
        <title>Full genome of DAOMC 229536 Phialocephala scopiformis, a fungal endophyte of spruce producing the potent anti-insectan compound rugulosin.</title>
        <authorList>
            <consortium name="DOE Joint Genome Institute"/>
            <person name="Walker A.K."/>
            <person name="Frasz S.L."/>
            <person name="Seifert K.A."/>
            <person name="Miller J.D."/>
            <person name="Mondo S.J."/>
            <person name="Labutti K."/>
            <person name="Lipzen A."/>
            <person name="Dockter R."/>
            <person name="Kennedy M."/>
            <person name="Grigoriev I.V."/>
            <person name="Spatafora J.W."/>
        </authorList>
    </citation>
    <scope>NUCLEOTIDE SEQUENCE [LARGE SCALE GENOMIC DNA]</scope>
    <source>
        <strain evidence="2 3">CBS 120377</strain>
    </source>
</reference>
<feature type="compositionally biased region" description="Acidic residues" evidence="1">
    <location>
        <begin position="41"/>
        <end position="51"/>
    </location>
</feature>
<dbReference type="KEGG" id="psco:LY89DRAFT_733356"/>
<evidence type="ECO:0000313" key="3">
    <source>
        <dbReference type="Proteomes" id="UP000070700"/>
    </source>
</evidence>
<proteinExistence type="predicted"/>
<dbReference type="Proteomes" id="UP000070700">
    <property type="component" value="Unassembled WGS sequence"/>
</dbReference>
<sequence length="298" mass="32316">MCFDEQNLKAVTLRVEYLKNATKPRGNMRTNVGLKPFRESTEDEEYQYEDDLPSKNGEGSSGAKVSAVPFTSNREGLRSRVPVASSADGVANDNDKPVTSKRRWANIPKSMMFFPPLNDDKDSTISKAVDPSADKLASDENPVIPPPILSQVVATQAVAQPIITKAEKETVDRILVLLGLLSGRLNSAQASGSGSNLVDTVQKPMAKGNAKSISTTRHRAKSTADDSSDCVDDDGSSNSDSDGIEKKKKKVVAPERSTKHKKPSKEDPDADYDDGALKKRSAGDGDSGSRKRKYKRKF</sequence>
<dbReference type="EMBL" id="KQ947414">
    <property type="protein sequence ID" value="KUJ17510.1"/>
    <property type="molecule type" value="Genomic_DNA"/>
</dbReference>
<evidence type="ECO:0000313" key="2">
    <source>
        <dbReference type="EMBL" id="KUJ17510.1"/>
    </source>
</evidence>
<feature type="region of interest" description="Disordered" evidence="1">
    <location>
        <begin position="29"/>
        <end position="98"/>
    </location>
</feature>